<protein>
    <submittedName>
        <fullName evidence="1">Uncharacterized protein</fullName>
    </submittedName>
</protein>
<sequence length="58" mass="6613">MNKTIEAVEKHFHEIKTVMVESESENAISIARDFAPSVQVLQLEVLIQIYKKLAKEQG</sequence>
<name>A0A0F9HXV7_9ZZZZ</name>
<reference evidence="1" key="1">
    <citation type="journal article" date="2015" name="Nature">
        <title>Complex archaea that bridge the gap between prokaryotes and eukaryotes.</title>
        <authorList>
            <person name="Spang A."/>
            <person name="Saw J.H."/>
            <person name="Jorgensen S.L."/>
            <person name="Zaremba-Niedzwiedzka K."/>
            <person name="Martijn J."/>
            <person name="Lind A.E."/>
            <person name="van Eijk R."/>
            <person name="Schleper C."/>
            <person name="Guy L."/>
            <person name="Ettema T.J."/>
        </authorList>
    </citation>
    <scope>NUCLEOTIDE SEQUENCE</scope>
</reference>
<dbReference type="AlphaFoldDB" id="A0A0F9HXV7"/>
<organism evidence="1">
    <name type="scientific">marine sediment metagenome</name>
    <dbReference type="NCBI Taxonomy" id="412755"/>
    <lineage>
        <taxon>unclassified sequences</taxon>
        <taxon>metagenomes</taxon>
        <taxon>ecological metagenomes</taxon>
    </lineage>
</organism>
<evidence type="ECO:0000313" key="1">
    <source>
        <dbReference type="EMBL" id="KKM20266.1"/>
    </source>
</evidence>
<gene>
    <name evidence="1" type="ORF">LCGC14_1647210</name>
</gene>
<proteinExistence type="predicted"/>
<dbReference type="EMBL" id="LAZR01013804">
    <property type="protein sequence ID" value="KKM20266.1"/>
    <property type="molecule type" value="Genomic_DNA"/>
</dbReference>
<accession>A0A0F9HXV7</accession>
<comment type="caution">
    <text evidence="1">The sequence shown here is derived from an EMBL/GenBank/DDBJ whole genome shotgun (WGS) entry which is preliminary data.</text>
</comment>